<protein>
    <submittedName>
        <fullName evidence="1">DHC_N2 domain-containing protein</fullName>
    </submittedName>
</protein>
<dbReference type="WBParaSite" id="GPUH_0001016201-mRNA-1">
    <property type="protein sequence ID" value="GPUH_0001016201-mRNA-1"/>
    <property type="gene ID" value="GPUH_0001016201"/>
</dbReference>
<reference evidence="1" key="1">
    <citation type="submission" date="2016-06" db="UniProtKB">
        <authorList>
            <consortium name="WormBaseParasite"/>
        </authorList>
    </citation>
    <scope>IDENTIFICATION</scope>
</reference>
<evidence type="ECO:0000313" key="1">
    <source>
        <dbReference type="WBParaSite" id="GPUH_0001016201-mRNA-1"/>
    </source>
</evidence>
<organism evidence="1">
    <name type="scientific">Gongylonema pulchrum</name>
    <dbReference type="NCBI Taxonomy" id="637853"/>
    <lineage>
        <taxon>Eukaryota</taxon>
        <taxon>Metazoa</taxon>
        <taxon>Ecdysozoa</taxon>
        <taxon>Nematoda</taxon>
        <taxon>Chromadorea</taxon>
        <taxon>Rhabditida</taxon>
        <taxon>Spirurina</taxon>
        <taxon>Spiruromorpha</taxon>
        <taxon>Spiruroidea</taxon>
        <taxon>Gongylonematidae</taxon>
        <taxon>Gongylonema</taxon>
    </lineage>
</organism>
<name>A0A183DN58_9BILA</name>
<accession>A0A183DN58</accession>
<dbReference type="AlphaFoldDB" id="A0A183DN58"/>
<proteinExistence type="predicted"/>
<sequence>LESSDSGHLYSILSDLERSIKPKDETAPEGVRSLRDGISYWDSRKDSAALQYSHALRNLSVKLEQLAEYSIEQISDFIESAEDCLDQLWLSEPPFPQNRMQQLINSTGLEIANCIISKVNSNERWQAGVPTTDLLQAANSVCEQWKFVVESLVEQWKQNVDAPWKGDKPAMAAMEILQKQINEILSLQMLSSQVSELLGDKSSAWKEMDAALRAIFAVRPLLAYSASMQQHWRVKLMVICCICPGLKNASSQHFLSIPPQAMIVK</sequence>